<dbReference type="Gene3D" id="3.40.250.10">
    <property type="entry name" value="Rhodanese-like domain"/>
    <property type="match status" value="2"/>
</dbReference>
<keyword evidence="1" id="KW-0808">Transferase</keyword>
<feature type="compositionally biased region" description="Low complexity" evidence="3">
    <location>
        <begin position="117"/>
        <end position="129"/>
    </location>
</feature>
<dbReference type="PROSITE" id="PS50206">
    <property type="entry name" value="RHODANESE_3"/>
    <property type="match status" value="2"/>
</dbReference>
<dbReference type="SMART" id="SM00450">
    <property type="entry name" value="RHOD"/>
    <property type="match status" value="2"/>
</dbReference>
<protein>
    <recommendedName>
        <fullName evidence="4">Rhodanese domain-containing protein</fullName>
    </recommendedName>
</protein>
<dbReference type="GO" id="GO:0005739">
    <property type="term" value="C:mitochondrion"/>
    <property type="evidence" value="ECO:0007669"/>
    <property type="project" value="TreeGrafter"/>
</dbReference>
<gene>
    <name evidence="5" type="ORF">Mgra_00005164</name>
</gene>
<evidence type="ECO:0000313" key="5">
    <source>
        <dbReference type="EMBL" id="KAF7635340.1"/>
    </source>
</evidence>
<dbReference type="InterPro" id="IPR001763">
    <property type="entry name" value="Rhodanese-like_dom"/>
</dbReference>
<dbReference type="EMBL" id="JABEBT010000043">
    <property type="protein sequence ID" value="KAF7635340.1"/>
    <property type="molecule type" value="Genomic_DNA"/>
</dbReference>
<dbReference type="Pfam" id="PF00581">
    <property type="entry name" value="Rhodanese"/>
    <property type="match status" value="1"/>
</dbReference>
<evidence type="ECO:0000259" key="4">
    <source>
        <dbReference type="PROSITE" id="PS50206"/>
    </source>
</evidence>
<dbReference type="Proteomes" id="UP000605970">
    <property type="component" value="Unassembled WGS sequence"/>
</dbReference>
<feature type="domain" description="Rhodanese" evidence="4">
    <location>
        <begin position="505"/>
        <end position="611"/>
    </location>
</feature>
<evidence type="ECO:0000256" key="1">
    <source>
        <dbReference type="ARBA" id="ARBA00022679"/>
    </source>
</evidence>
<dbReference type="InterPro" id="IPR036873">
    <property type="entry name" value="Rhodanese-like_dom_sf"/>
</dbReference>
<reference evidence="5" key="1">
    <citation type="journal article" date="2020" name="Ecol. Evol.">
        <title>Genome structure and content of the rice root-knot nematode (Meloidogyne graminicola).</title>
        <authorList>
            <person name="Phan N.T."/>
            <person name="Danchin E.G.J."/>
            <person name="Klopp C."/>
            <person name="Perfus-Barbeoch L."/>
            <person name="Kozlowski D.K."/>
            <person name="Koutsovoulos G.D."/>
            <person name="Lopez-Roques C."/>
            <person name="Bouchez O."/>
            <person name="Zahm M."/>
            <person name="Besnard G."/>
            <person name="Bellafiore S."/>
        </authorList>
    </citation>
    <scope>NUCLEOTIDE SEQUENCE</scope>
    <source>
        <strain evidence="5">VN-18</strain>
    </source>
</reference>
<evidence type="ECO:0000256" key="2">
    <source>
        <dbReference type="ARBA" id="ARBA00022737"/>
    </source>
</evidence>
<dbReference type="GO" id="GO:0004792">
    <property type="term" value="F:thiosulfate-cyanide sulfurtransferase activity"/>
    <property type="evidence" value="ECO:0007669"/>
    <property type="project" value="TreeGrafter"/>
</dbReference>
<feature type="region of interest" description="Disordered" evidence="3">
    <location>
        <begin position="88"/>
        <end position="204"/>
    </location>
</feature>
<feature type="compositionally biased region" description="Basic and acidic residues" evidence="3">
    <location>
        <begin position="103"/>
        <end position="116"/>
    </location>
</feature>
<evidence type="ECO:0000313" key="6">
    <source>
        <dbReference type="Proteomes" id="UP000605970"/>
    </source>
</evidence>
<evidence type="ECO:0000256" key="3">
    <source>
        <dbReference type="SAM" id="MobiDB-lite"/>
    </source>
</evidence>
<feature type="compositionally biased region" description="Basic and acidic residues" evidence="3">
    <location>
        <begin position="136"/>
        <end position="165"/>
    </location>
</feature>
<accession>A0A8S9ZPJ7</accession>
<proteinExistence type="predicted"/>
<feature type="domain" description="Rhodanese" evidence="4">
    <location>
        <begin position="363"/>
        <end position="460"/>
    </location>
</feature>
<dbReference type="AlphaFoldDB" id="A0A8S9ZPJ7"/>
<comment type="caution">
    <text evidence="5">The sequence shown here is derived from an EMBL/GenBank/DDBJ whole genome shotgun (WGS) entry which is preliminary data.</text>
</comment>
<keyword evidence="6" id="KW-1185">Reference proteome</keyword>
<feature type="compositionally biased region" description="Low complexity" evidence="3">
    <location>
        <begin position="179"/>
        <end position="192"/>
    </location>
</feature>
<dbReference type="SUPFAM" id="SSF52821">
    <property type="entry name" value="Rhodanese/Cell cycle control phosphatase"/>
    <property type="match status" value="2"/>
</dbReference>
<keyword evidence="2" id="KW-0677">Repeat</keyword>
<dbReference type="PANTHER" id="PTHR11364:SF7">
    <property type="entry name" value="THIOSULFATE SULFURTRANSFERASE MPST-1-RELATED"/>
    <property type="match status" value="1"/>
</dbReference>
<feature type="compositionally biased region" description="Acidic residues" evidence="3">
    <location>
        <begin position="193"/>
        <end position="202"/>
    </location>
</feature>
<name>A0A8S9ZPJ7_9BILA</name>
<dbReference type="CDD" id="cd01448">
    <property type="entry name" value="TST_Repeat_1"/>
    <property type="match status" value="1"/>
</dbReference>
<sequence length="613" mass="69700">MQKINFNTTFQTTTFSNDSNLEDTEAKTIVSIIEMLKENETKIPREAANELPNPGEIADPSLVPVHLEKPEYRPLVANNPMPVVTENPKLEEETSSTILNLSEGEKENEEKNKIIEEIITTTPTINEGGEQIETTEIPKGEEQKGKENEEGKNKEVKEEEEKPKEEGDEVKEEDKNVEETTTTTTTIETSTTQEEEKEEEENQNTNNINEEEIIKLMSEALKRSNLAIQNVTLILPGDANPTLIQTFLQTLLASNRPLNEQPNINLENTIQPVPLFPSNQFYPPANIPPQAVYPTITTIHQQHPTRPTYLIQVEQLNDWITSGKNIKILDASYDPEPPINHVKFYSEYYAKWDKLLAEKRNIQYERSHIEGAISFNLNIATYPSWNERQALYSPELFQQYIQRLGIDQNDQLVIYGRGPIGGMLQSARVWFLFRIYGHENVGIIDGGFEALKNSGLIEITNGTTETSLGNWTAKFRDDLLSTFEELTTADIYGYCILSRINWYNFLDGRPRNEFFGLSGIYDNQRGHLTGSKSFPADELVNPKGFLLSKEEILAKLTQIGYNRNYQTIIFGNTADEASIILLALAIVQDTKAKLYNGGMEEIRRRAPYLINLK</sequence>
<dbReference type="OrthoDB" id="270167at2759"/>
<dbReference type="PANTHER" id="PTHR11364">
    <property type="entry name" value="THIOSULFATE SULFERTANSFERASE"/>
    <property type="match status" value="1"/>
</dbReference>
<dbReference type="InterPro" id="IPR045078">
    <property type="entry name" value="TST/MPST-like"/>
</dbReference>
<organism evidence="5 6">
    <name type="scientific">Meloidogyne graminicola</name>
    <dbReference type="NCBI Taxonomy" id="189291"/>
    <lineage>
        <taxon>Eukaryota</taxon>
        <taxon>Metazoa</taxon>
        <taxon>Ecdysozoa</taxon>
        <taxon>Nematoda</taxon>
        <taxon>Chromadorea</taxon>
        <taxon>Rhabditida</taxon>
        <taxon>Tylenchina</taxon>
        <taxon>Tylenchomorpha</taxon>
        <taxon>Tylenchoidea</taxon>
        <taxon>Meloidogynidae</taxon>
        <taxon>Meloidogyninae</taxon>
        <taxon>Meloidogyne</taxon>
    </lineage>
</organism>